<dbReference type="InterPro" id="IPR025662">
    <property type="entry name" value="Sigma_54_int_dom_ATP-bd_1"/>
</dbReference>
<accession>A0ABZ2K3V7</accession>
<keyword evidence="11" id="KW-1185">Reference proteome</keyword>
<dbReference type="Gene3D" id="3.40.50.2300">
    <property type="match status" value="1"/>
</dbReference>
<proteinExistence type="predicted"/>
<dbReference type="Pfam" id="PF00072">
    <property type="entry name" value="Response_reg"/>
    <property type="match status" value="1"/>
</dbReference>
<evidence type="ECO:0000256" key="4">
    <source>
        <dbReference type="ARBA" id="ARBA00023125"/>
    </source>
</evidence>
<gene>
    <name evidence="10" type="ORF">LZC95_43935</name>
</gene>
<protein>
    <submittedName>
        <fullName evidence="10">Sigma-54 dependent transcriptional regulator</fullName>
    </submittedName>
</protein>
<reference evidence="10 11" key="1">
    <citation type="submission" date="2021-12" db="EMBL/GenBank/DDBJ databases">
        <title>Discovery of the Pendulisporaceae a myxobacterial family with distinct sporulation behavior and unique specialized metabolism.</title>
        <authorList>
            <person name="Garcia R."/>
            <person name="Popoff A."/>
            <person name="Bader C.D."/>
            <person name="Loehr J."/>
            <person name="Walesch S."/>
            <person name="Walt C."/>
            <person name="Boldt J."/>
            <person name="Bunk B."/>
            <person name="Haeckl F.J.F.P.J."/>
            <person name="Gunesch A.P."/>
            <person name="Birkelbach J."/>
            <person name="Nuebel U."/>
            <person name="Pietschmann T."/>
            <person name="Bach T."/>
            <person name="Mueller R."/>
        </authorList>
    </citation>
    <scope>NUCLEOTIDE SEQUENCE [LARGE SCALE GENOMIC DNA]</scope>
    <source>
        <strain evidence="10 11">MSr12523</strain>
    </source>
</reference>
<dbReference type="PROSITE" id="PS50110">
    <property type="entry name" value="RESPONSE_REGULATORY"/>
    <property type="match status" value="1"/>
</dbReference>
<keyword evidence="2" id="KW-0067">ATP-binding</keyword>
<dbReference type="PROSITE" id="PS00688">
    <property type="entry name" value="SIGMA54_INTERACT_3"/>
    <property type="match status" value="1"/>
</dbReference>
<sequence length="460" mass="50314">MSRILVVEDEPIIRGEIHRLLARHGHDVSEAGSVAEVTTERDLDAFDLVITDLRLPGAPGTDLIERAGATPVLVMTSYATVKSAVEAMKLGAADYVAKPFDHDELLLLVDRLLAQGRLQRQVAALRSDVERSFPVSGMIGRSPGMQDVFARITKVAPTDATVLIRGESGTGKELVARAIHEQSPRRDAPIVAVNCAAIPEGLIESELFGHEKGAFTGAAGTHTGLVEAAAGGTLFLDEIGELPAAAQARLLRALQEGEVRRVGATRTRRIDVRIIAATHRDLPQMVQAGQFRQDLYFRLRVVDILLPPLRDRGEDIDDLAQHLLDQAMRRLGKAGLSFTAPALSAIHDYHWPGNVRELDNAIERAVILCDTGRITPELLALDEPGTFADSASPSEDPIQTPEESAILPNGGETLEDYFRRFVVEHQDRMSETELARRLGISRKALWERRSRLGIPRSRPA</sequence>
<keyword evidence="5" id="KW-0804">Transcription</keyword>
<dbReference type="Gene3D" id="3.40.50.300">
    <property type="entry name" value="P-loop containing nucleotide triphosphate hydrolases"/>
    <property type="match status" value="1"/>
</dbReference>
<feature type="domain" description="Sigma-54 factor interaction" evidence="8">
    <location>
        <begin position="138"/>
        <end position="367"/>
    </location>
</feature>
<dbReference type="InterPro" id="IPR003593">
    <property type="entry name" value="AAA+_ATPase"/>
</dbReference>
<dbReference type="PROSITE" id="PS00675">
    <property type="entry name" value="SIGMA54_INTERACT_1"/>
    <property type="match status" value="1"/>
</dbReference>
<dbReference type="PROSITE" id="PS50045">
    <property type="entry name" value="SIGMA54_INTERACT_4"/>
    <property type="match status" value="1"/>
</dbReference>
<evidence type="ECO:0000256" key="7">
    <source>
        <dbReference type="SAM" id="MobiDB-lite"/>
    </source>
</evidence>
<name>A0ABZ2K3V7_9BACT</name>
<evidence type="ECO:0000256" key="3">
    <source>
        <dbReference type="ARBA" id="ARBA00023015"/>
    </source>
</evidence>
<dbReference type="RefSeq" id="WP_394843992.1">
    <property type="nucleotide sequence ID" value="NZ_CP089982.1"/>
</dbReference>
<dbReference type="InterPro" id="IPR025943">
    <property type="entry name" value="Sigma_54_int_dom_ATP-bd_2"/>
</dbReference>
<evidence type="ECO:0000256" key="6">
    <source>
        <dbReference type="PROSITE-ProRule" id="PRU00169"/>
    </source>
</evidence>
<dbReference type="Pfam" id="PF25601">
    <property type="entry name" value="AAA_lid_14"/>
    <property type="match status" value="1"/>
</dbReference>
<dbReference type="SUPFAM" id="SSF52172">
    <property type="entry name" value="CheY-like"/>
    <property type="match status" value="1"/>
</dbReference>
<dbReference type="SUPFAM" id="SSF52540">
    <property type="entry name" value="P-loop containing nucleoside triphosphate hydrolases"/>
    <property type="match status" value="1"/>
</dbReference>
<dbReference type="EMBL" id="CP089982">
    <property type="protein sequence ID" value="WXA93393.1"/>
    <property type="molecule type" value="Genomic_DNA"/>
</dbReference>
<keyword evidence="6" id="KW-0597">Phosphoprotein</keyword>
<evidence type="ECO:0000256" key="5">
    <source>
        <dbReference type="ARBA" id="ARBA00023163"/>
    </source>
</evidence>
<feature type="modified residue" description="4-aspartylphosphate" evidence="6">
    <location>
        <position position="52"/>
    </location>
</feature>
<evidence type="ECO:0000256" key="2">
    <source>
        <dbReference type="ARBA" id="ARBA00022840"/>
    </source>
</evidence>
<dbReference type="InterPro" id="IPR001789">
    <property type="entry name" value="Sig_transdc_resp-reg_receiver"/>
</dbReference>
<dbReference type="InterPro" id="IPR058031">
    <property type="entry name" value="AAA_lid_NorR"/>
</dbReference>
<keyword evidence="4" id="KW-0238">DNA-binding</keyword>
<dbReference type="PROSITE" id="PS00676">
    <property type="entry name" value="SIGMA54_INTERACT_2"/>
    <property type="match status" value="1"/>
</dbReference>
<dbReference type="PANTHER" id="PTHR32071">
    <property type="entry name" value="TRANSCRIPTIONAL REGULATORY PROTEIN"/>
    <property type="match status" value="1"/>
</dbReference>
<dbReference type="Gene3D" id="1.10.8.60">
    <property type="match status" value="1"/>
</dbReference>
<dbReference type="Pfam" id="PF00158">
    <property type="entry name" value="Sigma54_activat"/>
    <property type="match status" value="1"/>
</dbReference>
<dbReference type="InterPro" id="IPR027417">
    <property type="entry name" value="P-loop_NTPase"/>
</dbReference>
<organism evidence="10 11">
    <name type="scientific">Pendulispora brunnea</name>
    <dbReference type="NCBI Taxonomy" id="2905690"/>
    <lineage>
        <taxon>Bacteria</taxon>
        <taxon>Pseudomonadati</taxon>
        <taxon>Myxococcota</taxon>
        <taxon>Myxococcia</taxon>
        <taxon>Myxococcales</taxon>
        <taxon>Sorangiineae</taxon>
        <taxon>Pendulisporaceae</taxon>
        <taxon>Pendulispora</taxon>
    </lineage>
</organism>
<dbReference type="CDD" id="cd00009">
    <property type="entry name" value="AAA"/>
    <property type="match status" value="1"/>
</dbReference>
<dbReference type="SMART" id="SM00448">
    <property type="entry name" value="REC"/>
    <property type="match status" value="1"/>
</dbReference>
<dbReference type="SMART" id="SM00382">
    <property type="entry name" value="AAA"/>
    <property type="match status" value="1"/>
</dbReference>
<dbReference type="InterPro" id="IPR002078">
    <property type="entry name" value="Sigma_54_int"/>
</dbReference>
<keyword evidence="1" id="KW-0547">Nucleotide-binding</keyword>
<feature type="region of interest" description="Disordered" evidence="7">
    <location>
        <begin position="386"/>
        <end position="409"/>
    </location>
</feature>
<evidence type="ECO:0000256" key="1">
    <source>
        <dbReference type="ARBA" id="ARBA00022741"/>
    </source>
</evidence>
<feature type="domain" description="Response regulatory" evidence="9">
    <location>
        <begin position="3"/>
        <end position="113"/>
    </location>
</feature>
<evidence type="ECO:0000313" key="11">
    <source>
        <dbReference type="Proteomes" id="UP001379533"/>
    </source>
</evidence>
<dbReference type="InterPro" id="IPR011006">
    <property type="entry name" value="CheY-like_superfamily"/>
</dbReference>
<dbReference type="PANTHER" id="PTHR32071:SF117">
    <property type="entry name" value="PTS-DEPENDENT DIHYDROXYACETONE KINASE OPERON REGULATORY PROTEIN-RELATED"/>
    <property type="match status" value="1"/>
</dbReference>
<evidence type="ECO:0000259" key="8">
    <source>
        <dbReference type="PROSITE" id="PS50045"/>
    </source>
</evidence>
<keyword evidence="3" id="KW-0805">Transcription regulation</keyword>
<dbReference type="Proteomes" id="UP001379533">
    <property type="component" value="Chromosome"/>
</dbReference>
<evidence type="ECO:0000313" key="10">
    <source>
        <dbReference type="EMBL" id="WXA93393.1"/>
    </source>
</evidence>
<evidence type="ECO:0000259" key="9">
    <source>
        <dbReference type="PROSITE" id="PS50110"/>
    </source>
</evidence>
<dbReference type="CDD" id="cd00156">
    <property type="entry name" value="REC"/>
    <property type="match status" value="1"/>
</dbReference>
<dbReference type="InterPro" id="IPR025944">
    <property type="entry name" value="Sigma_54_int_dom_CS"/>
</dbReference>